<proteinExistence type="predicted"/>
<feature type="non-terminal residue" evidence="2">
    <location>
        <position position="368"/>
    </location>
</feature>
<dbReference type="InterPro" id="IPR036844">
    <property type="entry name" value="Hint_dom_sf"/>
</dbReference>
<evidence type="ECO:0008006" key="3">
    <source>
        <dbReference type="Google" id="ProtNLM"/>
    </source>
</evidence>
<organism evidence="2">
    <name type="scientific">marine sediment metagenome</name>
    <dbReference type="NCBI Taxonomy" id="412755"/>
    <lineage>
        <taxon>unclassified sequences</taxon>
        <taxon>metagenomes</taxon>
        <taxon>ecological metagenomes</taxon>
    </lineage>
</organism>
<sequence length="368" mass="42069">ESDELNMEPMEIHCVDVDTPVLTRDLRWVRAGDVEEGDVLLGFDENPRPESAPQNPIRNIAEAHVSYTEPADVHGYVVHLSNGEKLRCTGEHQFIIEQPLYGRSWRHVSDIYNELYNRHVAGMRPKFFLPKFIETWDTRADHEAGRLAGKFDAEIILSGNDMRRRRTPLTDRMVEGLLADFPEVYREKQFGHYRVDAYLPEPYNLAFEADGEYWHNEKGRDEKRDKHLFEEFGLRVIHISEAEVNSALSFDKVPIRGGLHEVMRFIGSIRPDIALRWWELQDISTKTIMGSGKGAVEKPQIVKITREKMRVAQITTSCQTYFTAGYASHNSGRAGGIIEHAGGLLMARPSFHAEPPTQNTEDARTAEQ</sequence>
<protein>
    <recommendedName>
        <fullName evidence="3">Hint domain-containing protein</fullName>
    </recommendedName>
</protein>
<gene>
    <name evidence="2" type="ORF">LCGC14_2984490</name>
</gene>
<dbReference type="SUPFAM" id="SSF51294">
    <property type="entry name" value="Hedgehog/intein (Hint) domain"/>
    <property type="match status" value="1"/>
</dbReference>
<feature type="region of interest" description="Disordered" evidence="1">
    <location>
        <begin position="349"/>
        <end position="368"/>
    </location>
</feature>
<dbReference type="AlphaFoldDB" id="A0A0F8XT82"/>
<reference evidence="2" key="1">
    <citation type="journal article" date="2015" name="Nature">
        <title>Complex archaea that bridge the gap between prokaryotes and eukaryotes.</title>
        <authorList>
            <person name="Spang A."/>
            <person name="Saw J.H."/>
            <person name="Jorgensen S.L."/>
            <person name="Zaremba-Niedzwiedzka K."/>
            <person name="Martijn J."/>
            <person name="Lind A.E."/>
            <person name="van Eijk R."/>
            <person name="Schleper C."/>
            <person name="Guy L."/>
            <person name="Ettema T.J."/>
        </authorList>
    </citation>
    <scope>NUCLEOTIDE SEQUENCE</scope>
</reference>
<comment type="caution">
    <text evidence="2">The sequence shown here is derived from an EMBL/GenBank/DDBJ whole genome shotgun (WGS) entry which is preliminary data.</text>
</comment>
<dbReference type="Gene3D" id="3.40.960.10">
    <property type="entry name" value="VSR Endonuclease"/>
    <property type="match status" value="1"/>
</dbReference>
<dbReference type="GO" id="GO:0016539">
    <property type="term" value="P:intein-mediated protein splicing"/>
    <property type="evidence" value="ECO:0007669"/>
    <property type="project" value="InterPro"/>
</dbReference>
<evidence type="ECO:0000256" key="1">
    <source>
        <dbReference type="SAM" id="MobiDB-lite"/>
    </source>
</evidence>
<dbReference type="InterPro" id="IPR006141">
    <property type="entry name" value="Intein_N"/>
</dbReference>
<name>A0A0F8XT82_9ZZZZ</name>
<accession>A0A0F8XT82</accession>
<dbReference type="Gene3D" id="2.170.16.10">
    <property type="entry name" value="Hedgehog/Intein (Hint) domain"/>
    <property type="match status" value="1"/>
</dbReference>
<dbReference type="PROSITE" id="PS50817">
    <property type="entry name" value="INTEIN_N_TER"/>
    <property type="match status" value="1"/>
</dbReference>
<feature type="non-terminal residue" evidence="2">
    <location>
        <position position="1"/>
    </location>
</feature>
<evidence type="ECO:0000313" key="2">
    <source>
        <dbReference type="EMBL" id="KKK64410.1"/>
    </source>
</evidence>
<dbReference type="EMBL" id="LAZR01061034">
    <property type="protein sequence ID" value="KKK64410.1"/>
    <property type="molecule type" value="Genomic_DNA"/>
</dbReference>